<reference evidence="1" key="2">
    <citation type="submission" date="2011-02" db="EMBL/GenBank/DDBJ databases">
        <authorList>
            <person name="MacLean D."/>
        </authorList>
    </citation>
    <scope>NUCLEOTIDE SEQUENCE</scope>
</reference>
<proteinExistence type="predicted"/>
<dbReference type="HOGENOM" id="CLU_517226_0_0_1"/>
<dbReference type="EMBL" id="FR824049">
    <property type="protein sequence ID" value="CCA14587.1"/>
    <property type="molecule type" value="Genomic_DNA"/>
</dbReference>
<protein>
    <submittedName>
        <fullName evidence="1">Uncharacterized protein AlNc14C4G656</fullName>
    </submittedName>
</protein>
<sequence>MRNLVVSIRRYRSRSLRNGRTFPPITTSPYVAQHPPSGKTLLYSLFTSKSGFKLNHKDVKQFSTHNPPSTEVLLMKPEPEDAIKTLTKEHKERAKKSLKPIFRVVRKAKAGSKAKTSLHQTSTVLLHEILSKLKAAGEYDLIETMFYSWDEIAPIPQENLRYKGILLTYYASALTQQQKFSKLINLFDKLSDTSDAQLPCTLSHKILESISIACWHTKRSKLAIDLVHKAESLQLDLRERTYVHVITAMVYDRSNCDIQVVLGIWEKMNNQLGMTMPIFLQPLILLRALESNELDRAMQLYRLPSNQAWVLSYMERFRFEMLFQALLDMDRYPEILHIFSTLLQADGVPNEFRVLMSRFLLNHSLLDIEWKQNVTSRDLDMTLSILKLMHSTKIGIRPNRLYPLMSSLIRFSGTEYTTIDGRKAEFPCIENVPDLLAFVEKYNGTIKWTSFFVSETLMVLAHSERLDFIEELMEYALSTHTSVSYFALEAIIISLNKLNSPSAAKKDIGHLLCVTIESCNPNRHPSY</sequence>
<name>F0W0L5_9STRA</name>
<evidence type="ECO:0000313" key="1">
    <source>
        <dbReference type="EMBL" id="CCA14587.1"/>
    </source>
</evidence>
<dbReference type="AlphaFoldDB" id="F0W0L5"/>
<accession>F0W0L5</accession>
<organism evidence="1">
    <name type="scientific">Albugo laibachii Nc14</name>
    <dbReference type="NCBI Taxonomy" id="890382"/>
    <lineage>
        <taxon>Eukaryota</taxon>
        <taxon>Sar</taxon>
        <taxon>Stramenopiles</taxon>
        <taxon>Oomycota</taxon>
        <taxon>Peronosporomycetes</taxon>
        <taxon>Albuginales</taxon>
        <taxon>Albuginaceae</taxon>
        <taxon>Albugo</taxon>
    </lineage>
</organism>
<gene>
    <name evidence="1" type="primary">AlNc14C4G656</name>
    <name evidence="1" type="ORF">ALNC14_007300</name>
</gene>
<reference evidence="1" key="1">
    <citation type="journal article" date="2011" name="PLoS Biol.">
        <title>Gene gain and loss during evolution of obligate parasitism in the white rust pathogen of Arabidopsis thaliana.</title>
        <authorList>
            <person name="Kemen E."/>
            <person name="Gardiner A."/>
            <person name="Schultz-Larsen T."/>
            <person name="Kemen A.C."/>
            <person name="Balmuth A.L."/>
            <person name="Robert-Seilaniantz A."/>
            <person name="Bailey K."/>
            <person name="Holub E."/>
            <person name="Studholme D.J."/>
            <person name="Maclean D."/>
            <person name="Jones J.D."/>
        </authorList>
    </citation>
    <scope>NUCLEOTIDE SEQUENCE</scope>
</reference>